<keyword evidence="2" id="KW-0813">Transport</keyword>
<feature type="compositionally biased region" description="Basic and acidic residues" evidence="11">
    <location>
        <begin position="237"/>
        <end position="249"/>
    </location>
</feature>
<proteinExistence type="predicted"/>
<dbReference type="InterPro" id="IPR016152">
    <property type="entry name" value="PTrfase/Anion_transptr"/>
</dbReference>
<evidence type="ECO:0000313" key="14">
    <source>
        <dbReference type="Proteomes" id="UP000019248"/>
    </source>
</evidence>
<evidence type="ECO:0000256" key="7">
    <source>
        <dbReference type="ARBA" id="ARBA00022777"/>
    </source>
</evidence>
<dbReference type="PROSITE" id="PS51094">
    <property type="entry name" value="PTS_EIIA_TYPE_2"/>
    <property type="match status" value="1"/>
</dbReference>
<dbReference type="InterPro" id="IPR002178">
    <property type="entry name" value="PTS_EIIA_type-2_dom"/>
</dbReference>
<comment type="subcellular location">
    <subcellularLocation>
        <location evidence="1">Cytoplasm</location>
    </subcellularLocation>
</comment>
<keyword evidence="7" id="KW-0418">Kinase</keyword>
<keyword evidence="6" id="KW-0598">Phosphotransferase system</keyword>
<dbReference type="Gene3D" id="3.40.930.10">
    <property type="entry name" value="Mannitol-specific EII, Chain A"/>
    <property type="match status" value="1"/>
</dbReference>
<dbReference type="Pfam" id="PF00359">
    <property type="entry name" value="PTS_EIIA_2"/>
    <property type="match status" value="1"/>
</dbReference>
<dbReference type="Proteomes" id="UP000019248">
    <property type="component" value="Unassembled WGS sequence"/>
</dbReference>
<feature type="region of interest" description="Disordered" evidence="11">
    <location>
        <begin position="223"/>
        <end position="249"/>
    </location>
</feature>
<gene>
    <name evidence="13" type="ORF">PRIP_04728</name>
</gene>
<dbReference type="InterPro" id="IPR051351">
    <property type="entry name" value="Ascorbate-PTS_EIIA_comp"/>
</dbReference>
<dbReference type="SUPFAM" id="SSF55804">
    <property type="entry name" value="Phoshotransferase/anion transport protein"/>
    <property type="match status" value="1"/>
</dbReference>
<keyword evidence="4" id="KW-0597">Phosphoprotein</keyword>
<comment type="caution">
    <text evidence="13">The sequence shown here is derived from an EMBL/GenBank/DDBJ whole genome shotgun (WGS) entry which is preliminary data.</text>
</comment>
<keyword evidence="3" id="KW-0963">Cytoplasm</keyword>
<evidence type="ECO:0000256" key="4">
    <source>
        <dbReference type="ARBA" id="ARBA00022553"/>
    </source>
</evidence>
<accession>W7DEL7</accession>
<evidence type="ECO:0000256" key="3">
    <source>
        <dbReference type="ARBA" id="ARBA00022490"/>
    </source>
</evidence>
<comment type="function">
    <text evidence="8">The phosphoenolpyruvate-dependent sugar phosphotransferase system (sugar PTS), a major carbohydrate active transport system, catalyzes the phosphorylation of incoming sugar substrates concomitantly with their translocation across the cell membrane. The enzyme II UlaABC PTS system is involved in ascorbate transport.</text>
</comment>
<evidence type="ECO:0000256" key="1">
    <source>
        <dbReference type="ARBA" id="ARBA00004496"/>
    </source>
</evidence>
<dbReference type="AlphaFoldDB" id="W7DEL7"/>
<evidence type="ECO:0000256" key="10">
    <source>
        <dbReference type="ARBA" id="ARBA00042072"/>
    </source>
</evidence>
<evidence type="ECO:0000256" key="11">
    <source>
        <dbReference type="SAM" id="MobiDB-lite"/>
    </source>
</evidence>
<evidence type="ECO:0000256" key="8">
    <source>
        <dbReference type="ARBA" id="ARBA00037387"/>
    </source>
</evidence>
<dbReference type="GO" id="GO:0016301">
    <property type="term" value="F:kinase activity"/>
    <property type="evidence" value="ECO:0007669"/>
    <property type="project" value="UniProtKB-KW"/>
</dbReference>
<keyword evidence="5" id="KW-0808">Transferase</keyword>
<reference evidence="13 14" key="1">
    <citation type="journal article" date="2014" name="Int. J. Syst. Evol. Microbiol.">
        <title>Listeria floridensis sp. nov., Listeria aquatica sp. nov., Listeria cornellensis sp. nov., Listeria riparia sp. nov. and Listeria grandensis sp. nov., from agricultural and natural environments.</title>
        <authorList>
            <person name="den Bakker H.C."/>
            <person name="Warchocki S."/>
            <person name="Wright E.M."/>
            <person name="Allred A.F."/>
            <person name="Ahlstrom C."/>
            <person name="Manuel C.S."/>
            <person name="Stasiewicz M.J."/>
            <person name="Burrell A."/>
            <person name="Roof S."/>
            <person name="Strawn L."/>
            <person name="Fortes E.D."/>
            <person name="Nightingale K.K."/>
            <person name="Kephart D."/>
            <person name="Wiedmann M."/>
        </authorList>
    </citation>
    <scope>NUCLEOTIDE SEQUENCE [LARGE SCALE GENOMIC DNA]</scope>
    <source>
        <strain evidence="13 14">FSL S10-1204</strain>
    </source>
</reference>
<evidence type="ECO:0000256" key="6">
    <source>
        <dbReference type="ARBA" id="ARBA00022683"/>
    </source>
</evidence>
<evidence type="ECO:0000313" key="13">
    <source>
        <dbReference type="EMBL" id="EUJ45926.1"/>
    </source>
</evidence>
<feature type="domain" description="PTS EIIA type-2" evidence="12">
    <location>
        <begin position="97"/>
        <end position="241"/>
    </location>
</feature>
<dbReference type="PATRIC" id="fig|1265816.5.peg.931"/>
<evidence type="ECO:0000256" key="5">
    <source>
        <dbReference type="ARBA" id="ARBA00022679"/>
    </source>
</evidence>
<dbReference type="PANTHER" id="PTHR36203:SF1">
    <property type="entry name" value="ASCORBATE-SPECIFIC PTS SYSTEM EIIA COMPONENT"/>
    <property type="match status" value="1"/>
</dbReference>
<name>W7DEL7_9LIST</name>
<evidence type="ECO:0000256" key="2">
    <source>
        <dbReference type="ARBA" id="ARBA00022448"/>
    </source>
</evidence>
<keyword evidence="14" id="KW-1185">Reference proteome</keyword>
<evidence type="ECO:0000256" key="9">
    <source>
        <dbReference type="ARBA" id="ARBA00041175"/>
    </source>
</evidence>
<evidence type="ECO:0000259" key="12">
    <source>
        <dbReference type="PROSITE" id="PS51094"/>
    </source>
</evidence>
<sequence length="261" mass="29635">MRYDLIFSAVPLKTEKKMFLINQLMGEQERLELRRRVMRAVYMIGENGVSVEQLIRTIEKHATISDKTRLAKALADCLTQPMQATERFVGEKKQLADLLPAEMIQCVQSVTDWQAAIRVAAEPLLQKGAISDMYIHEMIKQHATLSTHIILRQTIAIPHAETEKGVNELGMSLLYIDEGLALSSGGRVHVVVVIAAVDKNAHFQALLQLMELAGHKKNIEENREATRTAKHPSNDSTIHHGTSEKRHGRYEITKREEWEWI</sequence>
<dbReference type="EMBL" id="AODL01000006">
    <property type="protein sequence ID" value="EUJ45926.1"/>
    <property type="molecule type" value="Genomic_DNA"/>
</dbReference>
<dbReference type="PANTHER" id="PTHR36203">
    <property type="entry name" value="ASCORBATE-SPECIFIC PTS SYSTEM EIIA COMPONENT"/>
    <property type="match status" value="1"/>
</dbReference>
<dbReference type="GO" id="GO:0009401">
    <property type="term" value="P:phosphoenolpyruvate-dependent sugar phosphotransferase system"/>
    <property type="evidence" value="ECO:0007669"/>
    <property type="project" value="UniProtKB-KW"/>
</dbReference>
<organism evidence="13 14">
    <name type="scientific">Listeria riparia FSL S10-1204</name>
    <dbReference type="NCBI Taxonomy" id="1265816"/>
    <lineage>
        <taxon>Bacteria</taxon>
        <taxon>Bacillati</taxon>
        <taxon>Bacillota</taxon>
        <taxon>Bacilli</taxon>
        <taxon>Bacillales</taxon>
        <taxon>Listeriaceae</taxon>
        <taxon>Listeria</taxon>
    </lineage>
</organism>
<protein>
    <recommendedName>
        <fullName evidence="9">Ascorbate-specific PTS system EIIA component</fullName>
    </recommendedName>
    <alternativeName>
        <fullName evidence="10">Ascorbate-specific phosphotransferase enzyme IIA component</fullName>
    </alternativeName>
</protein>
<dbReference type="GO" id="GO:0005737">
    <property type="term" value="C:cytoplasm"/>
    <property type="evidence" value="ECO:0007669"/>
    <property type="project" value="UniProtKB-SubCell"/>
</dbReference>